<organism evidence="1 2">
    <name type="scientific">Krasilnikovia cinnamomea</name>
    <dbReference type="NCBI Taxonomy" id="349313"/>
    <lineage>
        <taxon>Bacteria</taxon>
        <taxon>Bacillati</taxon>
        <taxon>Actinomycetota</taxon>
        <taxon>Actinomycetes</taxon>
        <taxon>Micromonosporales</taxon>
        <taxon>Micromonosporaceae</taxon>
        <taxon>Krasilnikovia</taxon>
    </lineage>
</organism>
<comment type="caution">
    <text evidence="1">The sequence shown here is derived from an EMBL/GenBank/DDBJ whole genome shotgun (WGS) entry which is preliminary data.</text>
</comment>
<accession>A0A4Q7ZHD9</accession>
<sequence length="62" mass="7063">MGTAEIGARLGVTRSRAHAITRDRDFPEPYQVLTMGSVWDAEDVERWIREHRPALAEEPEGE</sequence>
<dbReference type="OrthoDB" id="3400183at2"/>
<dbReference type="EMBL" id="SHKY01000001">
    <property type="protein sequence ID" value="RZU50207.1"/>
    <property type="molecule type" value="Genomic_DNA"/>
</dbReference>
<evidence type="ECO:0008006" key="3">
    <source>
        <dbReference type="Google" id="ProtNLM"/>
    </source>
</evidence>
<protein>
    <recommendedName>
        <fullName evidence="3">AlpA family transcriptional regulator</fullName>
    </recommendedName>
</protein>
<name>A0A4Q7ZHD9_9ACTN</name>
<dbReference type="Proteomes" id="UP000292564">
    <property type="component" value="Unassembled WGS sequence"/>
</dbReference>
<gene>
    <name evidence="1" type="ORF">EV385_1972</name>
</gene>
<evidence type="ECO:0000313" key="2">
    <source>
        <dbReference type="Proteomes" id="UP000292564"/>
    </source>
</evidence>
<proteinExistence type="predicted"/>
<reference evidence="1 2" key="1">
    <citation type="submission" date="2019-02" db="EMBL/GenBank/DDBJ databases">
        <title>Sequencing the genomes of 1000 actinobacteria strains.</title>
        <authorList>
            <person name="Klenk H.-P."/>
        </authorList>
    </citation>
    <scope>NUCLEOTIDE SEQUENCE [LARGE SCALE GENOMIC DNA]</scope>
    <source>
        <strain evidence="1 2">DSM 45162</strain>
    </source>
</reference>
<dbReference type="AlphaFoldDB" id="A0A4Q7ZHD9"/>
<evidence type="ECO:0000313" key="1">
    <source>
        <dbReference type="EMBL" id="RZU50207.1"/>
    </source>
</evidence>
<keyword evidence="2" id="KW-1185">Reference proteome</keyword>